<dbReference type="STRING" id="316057.RPD_2084"/>
<dbReference type="InterPro" id="IPR021860">
    <property type="entry name" value="Peptidase_S12_Pab87-rel_C"/>
</dbReference>
<proteinExistence type="predicted"/>
<evidence type="ECO:0000313" key="3">
    <source>
        <dbReference type="EMBL" id="ABE39319.1"/>
    </source>
</evidence>
<organism evidence="3 4">
    <name type="scientific">Rhodopseudomonas palustris (strain BisB5)</name>
    <dbReference type="NCBI Taxonomy" id="316057"/>
    <lineage>
        <taxon>Bacteria</taxon>
        <taxon>Pseudomonadati</taxon>
        <taxon>Pseudomonadota</taxon>
        <taxon>Alphaproteobacteria</taxon>
        <taxon>Hyphomicrobiales</taxon>
        <taxon>Nitrobacteraceae</taxon>
        <taxon>Rhodopseudomonas</taxon>
    </lineage>
</organism>
<dbReference type="Proteomes" id="UP000001818">
    <property type="component" value="Chromosome"/>
</dbReference>
<evidence type="ECO:0000259" key="1">
    <source>
        <dbReference type="Pfam" id="PF11954"/>
    </source>
</evidence>
<dbReference type="AlphaFoldDB" id="Q139C0"/>
<dbReference type="EMBL" id="CP000283">
    <property type="protein sequence ID" value="ABE39319.1"/>
    <property type="molecule type" value="Genomic_DNA"/>
</dbReference>
<name>Q139C0_RHOPS</name>
<dbReference type="eggNOG" id="COG1680">
    <property type="taxonomic scope" value="Bacteria"/>
</dbReference>
<feature type="domain" description="Glyoxalase-related protein" evidence="2">
    <location>
        <begin position="4"/>
        <end position="55"/>
    </location>
</feature>
<feature type="domain" description="Peptidase S12 Pab87-related C-terminal" evidence="1">
    <location>
        <begin position="70"/>
        <end position="149"/>
    </location>
</feature>
<dbReference type="eggNOG" id="COG0466">
    <property type="taxonomic scope" value="Bacteria"/>
</dbReference>
<dbReference type="InterPro" id="IPR045517">
    <property type="entry name" value="Glyoxalase_8"/>
</dbReference>
<evidence type="ECO:0000259" key="2">
    <source>
        <dbReference type="Pfam" id="PF20066"/>
    </source>
</evidence>
<dbReference type="Pfam" id="PF11954">
    <property type="entry name" value="DUF3471"/>
    <property type="match status" value="1"/>
</dbReference>
<gene>
    <name evidence="3" type="ordered locus">RPD_2084</name>
</gene>
<dbReference type="KEGG" id="rpd:RPD_2084"/>
<accession>Q139C0</accession>
<dbReference type="Pfam" id="PF20066">
    <property type="entry name" value="Glyoxalase_8"/>
    <property type="match status" value="1"/>
</dbReference>
<evidence type="ECO:0000313" key="4">
    <source>
        <dbReference type="Proteomes" id="UP000001818"/>
    </source>
</evidence>
<reference evidence="3 4" key="1">
    <citation type="submission" date="2006-03" db="EMBL/GenBank/DDBJ databases">
        <title>Complete sequence of Rhodopseudomonas palustris BisB5.</title>
        <authorList>
            <consortium name="US DOE Joint Genome Institute"/>
            <person name="Copeland A."/>
            <person name="Lucas S."/>
            <person name="Lapidus A."/>
            <person name="Barry K."/>
            <person name="Detter J.C."/>
            <person name="Glavina del Rio T."/>
            <person name="Hammon N."/>
            <person name="Israni S."/>
            <person name="Dalin E."/>
            <person name="Tice H."/>
            <person name="Pitluck S."/>
            <person name="Chain P."/>
            <person name="Malfatti S."/>
            <person name="Shin M."/>
            <person name="Vergez L."/>
            <person name="Schmutz J."/>
            <person name="Larimer F."/>
            <person name="Land M."/>
            <person name="Hauser L."/>
            <person name="Pelletier D.A."/>
            <person name="Kyrpides N."/>
            <person name="Lykidis A."/>
            <person name="Oda Y."/>
            <person name="Harwood C.S."/>
            <person name="Richardson P."/>
        </authorList>
    </citation>
    <scope>NUCLEOTIDE SEQUENCE [LARGE SCALE GENOMIC DNA]</scope>
    <source>
        <strain evidence="3 4">BisB5</strain>
    </source>
</reference>
<dbReference type="HOGENOM" id="CLU_1073168_0_0_5"/>
<sequence length="277" mass="30711">MRDFRDAKAMAQTLREALNAKSLTINHSESLELVARVLGFQDWNVLAARIQSDGPPSRHGEVDNTNRVKRQEVHVDAAILDRYVGFYGLSEQAVMTISRDGDQLISRLTGQPDVPLYGESKTKFFAKIVDAQISFATNKSSRADLLVLHQNGLEIPMKRIDAAEAERIEDLVSDKVKNQSPSPGTEPALRRLFDGLRTNKPNYEEMVPPLAEATRKQLPKLHSDLSEAGPIESIRFVGVGGGGVDVYFVQHQHSTLYWRIGLDSHGLISTAWVSPGL</sequence>
<dbReference type="BioCyc" id="RPAL316057:RPD_RS10460-MONOMER"/>
<protein>
    <submittedName>
        <fullName evidence="3">Uncharacterized protein</fullName>
    </submittedName>
</protein>